<evidence type="ECO:0000259" key="2">
    <source>
        <dbReference type="PROSITE" id="PS51819"/>
    </source>
</evidence>
<dbReference type="PROSITE" id="PS51819">
    <property type="entry name" value="VOC"/>
    <property type="match status" value="1"/>
</dbReference>
<dbReference type="PATRIC" id="fig|1227493.4.peg.1434"/>
<dbReference type="GO" id="GO:0051213">
    <property type="term" value="F:dioxygenase activity"/>
    <property type="evidence" value="ECO:0007669"/>
    <property type="project" value="UniProtKB-KW"/>
</dbReference>
<dbReference type="InterPro" id="IPR050383">
    <property type="entry name" value="GlyoxalaseI/FosfomycinResist"/>
</dbReference>
<sequence length="125" mass="13751">MDVIHTALWVSDLEQTRAFYVDALGLTENWSFETDDGVENVYIGGENAEFQFKYDSAGGPEIDPGTMAHVAVGIESTDEVFDRLVAQVDPPVEMEPTTMADIGCRVAFVEDPDGYVVELVEQIDS</sequence>
<dbReference type="InterPro" id="IPR004360">
    <property type="entry name" value="Glyas_Fos-R_dOase_dom"/>
</dbReference>
<dbReference type="Gene3D" id="3.10.180.10">
    <property type="entry name" value="2,3-Dihydroxybiphenyl 1,2-Dioxygenase, domain 1"/>
    <property type="match status" value="1"/>
</dbReference>
<dbReference type="STRING" id="1227493.C483_07232"/>
<dbReference type="Pfam" id="PF00903">
    <property type="entry name" value="Glyoxalase"/>
    <property type="match status" value="1"/>
</dbReference>
<dbReference type="PROSITE" id="PS00934">
    <property type="entry name" value="GLYOXALASE_I_1"/>
    <property type="match status" value="1"/>
</dbReference>
<protein>
    <submittedName>
        <fullName evidence="3">Glyoxalase/bleomycin resistance protein/dioxygenase</fullName>
    </submittedName>
</protein>
<name>M0A343_9EURY</name>
<dbReference type="OrthoDB" id="358887at2157"/>
<feature type="domain" description="VOC" evidence="2">
    <location>
        <begin position="2"/>
        <end position="122"/>
    </location>
</feature>
<keyword evidence="3" id="KW-0560">Oxidoreductase</keyword>
<accession>M0A343</accession>
<evidence type="ECO:0000313" key="3">
    <source>
        <dbReference type="EMBL" id="ELY92741.1"/>
    </source>
</evidence>
<organism evidence="3 4">
    <name type="scientific">Natrialba hulunbeirensis JCM 10989</name>
    <dbReference type="NCBI Taxonomy" id="1227493"/>
    <lineage>
        <taxon>Archaea</taxon>
        <taxon>Methanobacteriati</taxon>
        <taxon>Methanobacteriota</taxon>
        <taxon>Stenosarchaea group</taxon>
        <taxon>Halobacteria</taxon>
        <taxon>Halobacteriales</taxon>
        <taxon>Natrialbaceae</taxon>
        <taxon>Natrialba</taxon>
    </lineage>
</organism>
<reference evidence="3 4" key="1">
    <citation type="journal article" date="2014" name="PLoS Genet.">
        <title>Phylogenetically driven sequencing of extremely halophilic archaea reveals strategies for static and dynamic osmo-response.</title>
        <authorList>
            <person name="Becker E.A."/>
            <person name="Seitzer P.M."/>
            <person name="Tritt A."/>
            <person name="Larsen D."/>
            <person name="Krusor M."/>
            <person name="Yao A.I."/>
            <person name="Wu D."/>
            <person name="Madern D."/>
            <person name="Eisen J.A."/>
            <person name="Darling A.E."/>
            <person name="Facciotti M.T."/>
        </authorList>
    </citation>
    <scope>NUCLEOTIDE SEQUENCE [LARGE SCALE GENOMIC DNA]</scope>
    <source>
        <strain evidence="3 4">JCM 10989</strain>
    </source>
</reference>
<dbReference type="SUPFAM" id="SSF54593">
    <property type="entry name" value="Glyoxalase/Bleomycin resistance protein/Dihydroxybiphenyl dioxygenase"/>
    <property type="match status" value="1"/>
</dbReference>
<dbReference type="GO" id="GO:0004462">
    <property type="term" value="F:lactoylglutathione lyase activity"/>
    <property type="evidence" value="ECO:0007669"/>
    <property type="project" value="InterPro"/>
</dbReference>
<gene>
    <name evidence="3" type="ORF">C483_07232</name>
</gene>
<comment type="caution">
    <text evidence="3">The sequence shown here is derived from an EMBL/GenBank/DDBJ whole genome shotgun (WGS) entry which is preliminary data.</text>
</comment>
<evidence type="ECO:0000313" key="4">
    <source>
        <dbReference type="Proteomes" id="UP000011519"/>
    </source>
</evidence>
<dbReference type="EMBL" id="AOIM01000017">
    <property type="protein sequence ID" value="ELY92741.1"/>
    <property type="molecule type" value="Genomic_DNA"/>
</dbReference>
<dbReference type="PANTHER" id="PTHR21366">
    <property type="entry name" value="GLYOXALASE FAMILY PROTEIN"/>
    <property type="match status" value="1"/>
</dbReference>
<dbReference type="InterPro" id="IPR018146">
    <property type="entry name" value="Glyoxalase_1_CS"/>
</dbReference>
<keyword evidence="3" id="KW-0223">Dioxygenase</keyword>
<evidence type="ECO:0000256" key="1">
    <source>
        <dbReference type="ARBA" id="ARBA00022723"/>
    </source>
</evidence>
<dbReference type="InterPro" id="IPR029068">
    <property type="entry name" value="Glyas_Bleomycin-R_OHBP_Dase"/>
</dbReference>
<keyword evidence="1" id="KW-0479">Metal-binding</keyword>
<keyword evidence="4" id="KW-1185">Reference proteome</keyword>
<dbReference type="CDD" id="cd06587">
    <property type="entry name" value="VOC"/>
    <property type="match status" value="1"/>
</dbReference>
<dbReference type="InterPro" id="IPR037523">
    <property type="entry name" value="VOC_core"/>
</dbReference>
<dbReference type="RefSeq" id="WP_006652671.1">
    <property type="nucleotide sequence ID" value="NZ_AOIM01000017.1"/>
</dbReference>
<proteinExistence type="predicted"/>
<dbReference type="AlphaFoldDB" id="M0A343"/>
<dbReference type="GO" id="GO:0046872">
    <property type="term" value="F:metal ion binding"/>
    <property type="evidence" value="ECO:0007669"/>
    <property type="project" value="UniProtKB-KW"/>
</dbReference>
<dbReference type="Proteomes" id="UP000011519">
    <property type="component" value="Unassembled WGS sequence"/>
</dbReference>